<evidence type="ECO:0000256" key="1">
    <source>
        <dbReference type="ARBA" id="ARBA00004123"/>
    </source>
</evidence>
<feature type="compositionally biased region" description="Polar residues" evidence="3">
    <location>
        <begin position="359"/>
        <end position="371"/>
    </location>
</feature>
<proteinExistence type="predicted"/>
<evidence type="ECO:0000259" key="4">
    <source>
        <dbReference type="Pfam" id="PF07967"/>
    </source>
</evidence>
<dbReference type="GO" id="GO:0005634">
    <property type="term" value="C:nucleus"/>
    <property type="evidence" value="ECO:0007669"/>
    <property type="project" value="UniProtKB-SubCell"/>
</dbReference>
<gene>
    <name evidence="5" type="ORF">OIU85_010142</name>
</gene>
<dbReference type="GO" id="GO:0008270">
    <property type="term" value="F:zinc ion binding"/>
    <property type="evidence" value="ECO:0007669"/>
    <property type="project" value="InterPro"/>
</dbReference>
<comment type="subcellular location">
    <subcellularLocation>
        <location evidence="1">Nucleus</location>
    </subcellularLocation>
</comment>
<name>A0A9Q0NVY7_SALVM</name>
<feature type="domain" description="C3HC-type" evidence="4">
    <location>
        <begin position="7"/>
        <end position="70"/>
    </location>
</feature>
<reference evidence="5" key="2">
    <citation type="journal article" date="2023" name="Int. J. Mol. Sci.">
        <title>De Novo Assembly and Annotation of 11 Diverse Shrub Willow (Salix) Genomes Reveals Novel Gene Organization in Sex-Linked Regions.</title>
        <authorList>
            <person name="Hyden B."/>
            <person name="Feng K."/>
            <person name="Yates T.B."/>
            <person name="Jawdy S."/>
            <person name="Cereghino C."/>
            <person name="Smart L.B."/>
            <person name="Muchero W."/>
        </authorList>
    </citation>
    <scope>NUCLEOTIDE SEQUENCE [LARGE SCALE GENOMIC DNA]</scope>
    <source>
        <tissue evidence="5">Shoot tip</tissue>
    </source>
</reference>
<protein>
    <recommendedName>
        <fullName evidence="4">C3HC-type domain-containing protein</fullName>
    </recommendedName>
</protein>
<dbReference type="Proteomes" id="UP001151529">
    <property type="component" value="Chromosome 15Z"/>
</dbReference>
<dbReference type="PANTHER" id="PTHR15835:SF6">
    <property type="entry name" value="ZINC FINGER C3HC-TYPE PROTEIN 1"/>
    <property type="match status" value="1"/>
</dbReference>
<evidence type="ECO:0000313" key="5">
    <source>
        <dbReference type="EMBL" id="KAJ6676932.1"/>
    </source>
</evidence>
<dbReference type="PANTHER" id="PTHR15835">
    <property type="entry name" value="NUCLEAR-INTERACTING PARTNER OF ALK"/>
    <property type="match status" value="1"/>
</dbReference>
<accession>A0A9Q0NVY7</accession>
<dbReference type="OrthoDB" id="614844at2759"/>
<keyword evidence="6" id="KW-1185">Reference proteome</keyword>
<feature type="region of interest" description="Disordered" evidence="3">
    <location>
        <begin position="589"/>
        <end position="610"/>
    </location>
</feature>
<evidence type="ECO:0000256" key="3">
    <source>
        <dbReference type="SAM" id="MobiDB-lite"/>
    </source>
</evidence>
<dbReference type="EMBL" id="JAPFFL010000015">
    <property type="protein sequence ID" value="KAJ6676932.1"/>
    <property type="molecule type" value="Genomic_DNA"/>
</dbReference>
<organism evidence="5 6">
    <name type="scientific">Salix viminalis</name>
    <name type="common">Common osier</name>
    <name type="synonym">Basket willow</name>
    <dbReference type="NCBI Taxonomy" id="40686"/>
    <lineage>
        <taxon>Eukaryota</taxon>
        <taxon>Viridiplantae</taxon>
        <taxon>Streptophyta</taxon>
        <taxon>Embryophyta</taxon>
        <taxon>Tracheophyta</taxon>
        <taxon>Spermatophyta</taxon>
        <taxon>Magnoliopsida</taxon>
        <taxon>eudicotyledons</taxon>
        <taxon>Gunneridae</taxon>
        <taxon>Pentapetalae</taxon>
        <taxon>rosids</taxon>
        <taxon>fabids</taxon>
        <taxon>Malpighiales</taxon>
        <taxon>Salicaceae</taxon>
        <taxon>Saliceae</taxon>
        <taxon>Salix</taxon>
    </lineage>
</organism>
<comment type="caution">
    <text evidence="5">The sequence shown here is derived from an EMBL/GenBank/DDBJ whole genome shotgun (WGS) entry which is preliminary data.</text>
</comment>
<dbReference type="AlphaFoldDB" id="A0A9Q0NVY7"/>
<sequence>DAPLCRPWDRGDLMRRLATYKSMTWFAKLKVVSAVNCARRGWINLDMDIIACEACGTRLLFSTPSSWSQQQEFPPTPPQVLVEKFRERSCALLRLLALPLISSSAIEYLRCPQLEEFLGQSPTLEFGNTPAYLSQIQFLGNDCDAGSANLYYEIHSFLTFAQKLISLCGWEPRVLPYVVDCKDKPTQPVKDTDFTDSFHMVINWQNPSIQVHSVATEQSVDTNEESGSCSGPHADSNAVVLDCRFCGASVGLWTFSMVPRPLELFKLVGNAEVNSNKNSELDSANENHVDNRGVIGNSASNGALSSMHRPSYLSFTIAGGPPPTKQNFKATISLPVIGRNLRARFSYDSDFRDCTCDNQEVTRSGSDNKNLSSEERESAEHNFGEQVFLLEAGGLLKSKTHDQGQYSYASGDQSSYLNFGRSEGGALRKEKNSKMSSPPNTLHGYDATAQLPENSNNIELLDSVVGVSGVSQVSASSISSSAAIISIGCGKGSESSSLEMIAIRGGETCSDIENTLGAQEKSQEGTTGVQVPVNSEVVTNVTGNNPKKLVLDKVLGFDPIRQHRHFCPWIISTSSGAPGWQQTLSALRRQKEFSPPTNSPSSSLNKVDDPIALVRKLSTSPVKKMKPTSGSS</sequence>
<keyword evidence="2" id="KW-0539">Nucleus</keyword>
<feature type="compositionally biased region" description="Low complexity" evidence="3">
    <location>
        <begin position="594"/>
        <end position="603"/>
    </location>
</feature>
<dbReference type="InterPro" id="IPR012935">
    <property type="entry name" value="NuBaID_N"/>
</dbReference>
<feature type="non-terminal residue" evidence="5">
    <location>
        <position position="1"/>
    </location>
</feature>
<reference evidence="5" key="1">
    <citation type="submission" date="2022-11" db="EMBL/GenBank/DDBJ databases">
        <authorList>
            <person name="Hyden B.L."/>
            <person name="Feng K."/>
            <person name="Yates T."/>
            <person name="Jawdy S."/>
            <person name="Smart L.B."/>
            <person name="Muchero W."/>
        </authorList>
    </citation>
    <scope>NUCLEOTIDE SEQUENCE</scope>
    <source>
        <tissue evidence="5">Shoot tip</tissue>
    </source>
</reference>
<evidence type="ECO:0000256" key="2">
    <source>
        <dbReference type="ARBA" id="ARBA00023242"/>
    </source>
</evidence>
<evidence type="ECO:0000313" key="6">
    <source>
        <dbReference type="Proteomes" id="UP001151529"/>
    </source>
</evidence>
<feature type="region of interest" description="Disordered" evidence="3">
    <location>
        <begin position="359"/>
        <end position="379"/>
    </location>
</feature>
<dbReference type="Pfam" id="PF07967">
    <property type="entry name" value="zf-C3HC"/>
    <property type="match status" value="1"/>
</dbReference>